<accession>A0A0F9IGS0</accession>
<feature type="domain" description="PilZ" evidence="1">
    <location>
        <begin position="6"/>
        <end position="83"/>
    </location>
</feature>
<gene>
    <name evidence="2" type="ORF">LCGC14_1943450</name>
</gene>
<dbReference type="GO" id="GO:0035438">
    <property type="term" value="F:cyclic-di-GMP binding"/>
    <property type="evidence" value="ECO:0007669"/>
    <property type="project" value="InterPro"/>
</dbReference>
<reference evidence="2" key="1">
    <citation type="journal article" date="2015" name="Nature">
        <title>Complex archaea that bridge the gap between prokaryotes and eukaryotes.</title>
        <authorList>
            <person name="Spang A."/>
            <person name="Saw J.H."/>
            <person name="Jorgensen S.L."/>
            <person name="Zaremba-Niedzwiedzka K."/>
            <person name="Martijn J."/>
            <person name="Lind A.E."/>
            <person name="van Eijk R."/>
            <person name="Schleper C."/>
            <person name="Guy L."/>
            <person name="Ettema T.J."/>
        </authorList>
    </citation>
    <scope>NUCLEOTIDE SEQUENCE</scope>
</reference>
<dbReference type="Pfam" id="PF07238">
    <property type="entry name" value="PilZ"/>
    <property type="match status" value="1"/>
</dbReference>
<dbReference type="SUPFAM" id="SSF141371">
    <property type="entry name" value="PilZ domain-like"/>
    <property type="match status" value="1"/>
</dbReference>
<evidence type="ECO:0000313" key="2">
    <source>
        <dbReference type="EMBL" id="KKL86567.1"/>
    </source>
</evidence>
<dbReference type="AlphaFoldDB" id="A0A0F9IGS0"/>
<organism evidence="2">
    <name type="scientific">marine sediment metagenome</name>
    <dbReference type="NCBI Taxonomy" id="412755"/>
    <lineage>
        <taxon>unclassified sequences</taxon>
        <taxon>metagenomes</taxon>
        <taxon>ecological metagenomes</taxon>
    </lineage>
</organism>
<dbReference type="InterPro" id="IPR009875">
    <property type="entry name" value="PilZ_domain"/>
</dbReference>
<comment type="caution">
    <text evidence="2">The sequence shown here is derived from an EMBL/GenBank/DDBJ whole genome shotgun (WGS) entry which is preliminary data.</text>
</comment>
<dbReference type="Gene3D" id="2.40.10.220">
    <property type="entry name" value="predicted glycosyltransferase like domains"/>
    <property type="match status" value="1"/>
</dbReference>
<evidence type="ECO:0000259" key="1">
    <source>
        <dbReference type="Pfam" id="PF07238"/>
    </source>
</evidence>
<sequence>MTAKWKREYVRLSVNILVEFVVQNRVYQGWIKDIGEGGMFIDANGPFSIGQDISMIYLSPRGLREKRTGKISRTISQGIGVKFSLPGYSR</sequence>
<protein>
    <recommendedName>
        <fullName evidence="1">PilZ domain-containing protein</fullName>
    </recommendedName>
</protein>
<name>A0A0F9IGS0_9ZZZZ</name>
<proteinExistence type="predicted"/>
<dbReference type="EMBL" id="LAZR01021077">
    <property type="protein sequence ID" value="KKL86567.1"/>
    <property type="molecule type" value="Genomic_DNA"/>
</dbReference>